<accession>A0ABP1CX67</accession>
<feature type="domain" description="DUF6533" evidence="2">
    <location>
        <begin position="30"/>
        <end position="74"/>
    </location>
</feature>
<keyword evidence="4" id="KW-1185">Reference proteome</keyword>
<feature type="transmembrane region" description="Helical" evidence="1">
    <location>
        <begin position="129"/>
        <end position="154"/>
    </location>
</feature>
<evidence type="ECO:0000259" key="2">
    <source>
        <dbReference type="Pfam" id="PF20151"/>
    </source>
</evidence>
<dbReference type="InterPro" id="IPR045340">
    <property type="entry name" value="DUF6533"/>
</dbReference>
<organism evidence="3 4">
    <name type="scientific">Somion occarium</name>
    <dbReference type="NCBI Taxonomy" id="3059160"/>
    <lineage>
        <taxon>Eukaryota</taxon>
        <taxon>Fungi</taxon>
        <taxon>Dikarya</taxon>
        <taxon>Basidiomycota</taxon>
        <taxon>Agaricomycotina</taxon>
        <taxon>Agaricomycetes</taxon>
        <taxon>Polyporales</taxon>
        <taxon>Cerrenaceae</taxon>
        <taxon>Somion</taxon>
    </lineage>
</organism>
<dbReference type="Proteomes" id="UP001497453">
    <property type="component" value="Chromosome 11"/>
</dbReference>
<keyword evidence="1" id="KW-0472">Membrane</keyword>
<feature type="transmembrane region" description="Helical" evidence="1">
    <location>
        <begin position="63"/>
        <end position="81"/>
    </location>
</feature>
<feature type="transmembrane region" description="Helical" evidence="1">
    <location>
        <begin position="213"/>
        <end position="230"/>
    </location>
</feature>
<evidence type="ECO:0000256" key="1">
    <source>
        <dbReference type="SAM" id="Phobius"/>
    </source>
</evidence>
<keyword evidence="1" id="KW-0812">Transmembrane</keyword>
<dbReference type="EMBL" id="OZ037954">
    <property type="protein sequence ID" value="CAL1699254.1"/>
    <property type="molecule type" value="Genomic_DNA"/>
</dbReference>
<feature type="transmembrane region" description="Helical" evidence="1">
    <location>
        <begin position="174"/>
        <end position="193"/>
    </location>
</feature>
<name>A0ABP1CX67_9APHY</name>
<keyword evidence="1" id="KW-1133">Transmembrane helix</keyword>
<evidence type="ECO:0000313" key="3">
    <source>
        <dbReference type="EMBL" id="CAL1699254.1"/>
    </source>
</evidence>
<feature type="transmembrane region" description="Helical" evidence="1">
    <location>
        <begin position="242"/>
        <end position="263"/>
    </location>
</feature>
<evidence type="ECO:0000313" key="4">
    <source>
        <dbReference type="Proteomes" id="UP001497453"/>
    </source>
</evidence>
<reference evidence="4" key="1">
    <citation type="submission" date="2024-04" db="EMBL/GenBank/DDBJ databases">
        <authorList>
            <person name="Shaw F."/>
            <person name="Minotto A."/>
        </authorList>
    </citation>
    <scope>NUCLEOTIDE SEQUENCE [LARGE SCALE GENOMIC DNA]</scope>
</reference>
<gene>
    <name evidence="3" type="ORF">GFSPODELE1_LOCUS2577</name>
</gene>
<proteinExistence type="predicted"/>
<dbReference type="Pfam" id="PF20151">
    <property type="entry name" value="DUF6533"/>
    <property type="match status" value="1"/>
</dbReference>
<protein>
    <recommendedName>
        <fullName evidence="2">DUF6533 domain-containing protein</fullName>
    </recommendedName>
</protein>
<sequence length="397" mass="44247">MSKWTAQTAGSADVARMLIVAQTRRYVSMCEAAAAAWLLYDWLIRLGDEIELIWISGNSPPKCLYFVLRYFGLVTAFVYLLDAIPPHNCEGRIIFRAIAYYILRISLELSLMIRIYALWNQSKTMAMTLAIFFGMVHTCNIVLLSIIATHAMASPVPYPSTWPVRGCFVVSNPGFLRASWLPALFFESLLFVLNTIKCLQYRPLSNTPLMIRLFRDGTVYYCCICIVLLIRTCSEYHSRVGIVMDTFMTAIFSYSGSALMLSIRSLAAKRFQLSVIAPEVPDIAQPYDQAVSDLPSSSPTVGNPLAMSSLHQEPSTAGNSEYVEETVGSTRQRCTCEEGDRCRVHGGPDVGQNVGSEASNVQVPSEISVKTTTSSWARFGRPKLARVPWLDDWNAHS</sequence>
<feature type="transmembrane region" description="Helical" evidence="1">
    <location>
        <begin position="93"/>
        <end position="117"/>
    </location>
</feature>